<reference evidence="2 3" key="1">
    <citation type="submission" date="2019-07" db="EMBL/GenBank/DDBJ databases">
        <title>The draft genome sequence of Aquimarina algiphila M91.</title>
        <authorList>
            <person name="Meng X."/>
        </authorList>
    </citation>
    <scope>NUCLEOTIDE SEQUENCE [LARGE SCALE GENOMIC DNA]</scope>
    <source>
        <strain evidence="2 3">M91</strain>
    </source>
</reference>
<protein>
    <submittedName>
        <fullName evidence="2">Transporter</fullName>
    </submittedName>
</protein>
<dbReference type="Gene3D" id="2.40.160.60">
    <property type="entry name" value="Outer membrane protein transport protein (OMPP1/FadL/TodX)"/>
    <property type="match status" value="1"/>
</dbReference>
<dbReference type="SUPFAM" id="SSF56935">
    <property type="entry name" value="Porins"/>
    <property type="match status" value="1"/>
</dbReference>
<name>A0A554VBJ0_9FLAO</name>
<gene>
    <name evidence="2" type="ORF">FOF46_28050</name>
</gene>
<sequence length="503" mass="55832">MKKLFLCIGILSMPFLNAQDITDALRYSQQDILGTARFRGMSGAFGALGGDLSALQVNPAGSAVFLNSYGSVTLSTNRISNDAFYFNTFNSTNTNNVNFNQVGAVFVYNNNNNTSGINKLSLGIVYDQTSDNANEFFVSGRSTNSIDTFFLSEAQGIPQGLISRRSRETVGDLYSFLGENEGYSAQQAFLGREAFVIEANDVNDPNNTTYFSNVAPGVFDQEYFYESTGLNGKFSLNGGAQINQNLYIGINLNSHFINFDRVTEFFEGNNNTGSNVNEIIFTNRLSTIGAGFSAQIGGIAKLSKMIRVGASFESPTWYYIEEETTQRLETLSDTDGRAIVNPNVINIFPEYKLRTPAKATGSIAFLFEQQGLISLDYSYKDYSTTQLSSDEGGNFANLNQEIENSLQGSSTIRIGTEWKYDRWSFRGGYSFEQSPYKDELIMGDRTGFSIGAGYDFGKFKFDVAYDYTQQEREEQFYPNSAFTNFAVIDTYVDSLTFTLGVNF</sequence>
<evidence type="ECO:0000256" key="1">
    <source>
        <dbReference type="SAM" id="SignalP"/>
    </source>
</evidence>
<evidence type="ECO:0000313" key="3">
    <source>
        <dbReference type="Proteomes" id="UP000318833"/>
    </source>
</evidence>
<accession>A0A554VBJ0</accession>
<dbReference type="RefSeq" id="WP_143918786.1">
    <property type="nucleotide sequence ID" value="NZ_CANMIK010000036.1"/>
</dbReference>
<feature type="signal peptide" evidence="1">
    <location>
        <begin position="1"/>
        <end position="18"/>
    </location>
</feature>
<evidence type="ECO:0000313" key="2">
    <source>
        <dbReference type="EMBL" id="TSE03919.1"/>
    </source>
</evidence>
<proteinExistence type="predicted"/>
<dbReference type="OrthoDB" id="9765571at2"/>
<organism evidence="2 3">
    <name type="scientific">Aquimarina algiphila</name>
    <dbReference type="NCBI Taxonomy" id="2047982"/>
    <lineage>
        <taxon>Bacteria</taxon>
        <taxon>Pseudomonadati</taxon>
        <taxon>Bacteroidota</taxon>
        <taxon>Flavobacteriia</taxon>
        <taxon>Flavobacteriales</taxon>
        <taxon>Flavobacteriaceae</taxon>
        <taxon>Aquimarina</taxon>
    </lineage>
</organism>
<dbReference type="EMBL" id="VLNR01000094">
    <property type="protein sequence ID" value="TSE03919.1"/>
    <property type="molecule type" value="Genomic_DNA"/>
</dbReference>
<dbReference type="Proteomes" id="UP000318833">
    <property type="component" value="Unassembled WGS sequence"/>
</dbReference>
<keyword evidence="1" id="KW-0732">Signal</keyword>
<keyword evidence="3" id="KW-1185">Reference proteome</keyword>
<feature type="chain" id="PRO_5022032592" evidence="1">
    <location>
        <begin position="19"/>
        <end position="503"/>
    </location>
</feature>
<dbReference type="AlphaFoldDB" id="A0A554VBJ0"/>
<comment type="caution">
    <text evidence="2">The sequence shown here is derived from an EMBL/GenBank/DDBJ whole genome shotgun (WGS) entry which is preliminary data.</text>
</comment>